<protein>
    <submittedName>
        <fullName evidence="5">4'-phosphopantetheinyl transferase superfamily protein</fullName>
    </submittedName>
</protein>
<comment type="similarity">
    <text evidence="1">Belongs to the P-Pant transferase superfamily. Gsp/Sfp/HetI/AcpT family.</text>
</comment>
<dbReference type="RefSeq" id="WP_275822901.1">
    <property type="nucleotide sequence ID" value="NZ_JARHUD010000006.1"/>
</dbReference>
<dbReference type="InterPro" id="IPR008278">
    <property type="entry name" value="4-PPantetheinyl_Trfase_dom"/>
</dbReference>
<evidence type="ECO:0000259" key="4">
    <source>
        <dbReference type="Pfam" id="PF22624"/>
    </source>
</evidence>
<keyword evidence="6" id="KW-1185">Reference proteome</keyword>
<evidence type="ECO:0000313" key="6">
    <source>
        <dbReference type="Proteomes" id="UP001215503"/>
    </source>
</evidence>
<evidence type="ECO:0000313" key="5">
    <source>
        <dbReference type="EMBL" id="MDF2096453.1"/>
    </source>
</evidence>
<dbReference type="Pfam" id="PF01648">
    <property type="entry name" value="ACPS"/>
    <property type="match status" value="1"/>
</dbReference>
<evidence type="ECO:0000259" key="3">
    <source>
        <dbReference type="Pfam" id="PF01648"/>
    </source>
</evidence>
<reference evidence="5 6" key="1">
    <citation type="submission" date="2023-03" db="EMBL/GenBank/DDBJ databases">
        <title>Fodinicurvata sp. CAU 1616 isolated from sea sendiment.</title>
        <authorList>
            <person name="Kim W."/>
        </authorList>
    </citation>
    <scope>NUCLEOTIDE SEQUENCE [LARGE SCALE GENOMIC DNA]</scope>
    <source>
        <strain evidence="5 6">CAU 1616</strain>
    </source>
</reference>
<keyword evidence="2 5" id="KW-0808">Transferase</keyword>
<dbReference type="InterPro" id="IPR050559">
    <property type="entry name" value="P-Pant_transferase_sf"/>
</dbReference>
<dbReference type="Gene3D" id="3.90.470.20">
    <property type="entry name" value="4'-phosphopantetheinyl transferase domain"/>
    <property type="match status" value="2"/>
</dbReference>
<dbReference type="SUPFAM" id="SSF56214">
    <property type="entry name" value="4'-phosphopantetheinyl transferase"/>
    <property type="match status" value="2"/>
</dbReference>
<evidence type="ECO:0000256" key="2">
    <source>
        <dbReference type="ARBA" id="ARBA00022679"/>
    </source>
</evidence>
<dbReference type="InterPro" id="IPR037143">
    <property type="entry name" value="4-PPantetheinyl_Trfase_dom_sf"/>
</dbReference>
<gene>
    <name evidence="5" type="ORF">P2G67_10740</name>
</gene>
<organism evidence="5 6">
    <name type="scientific">Aquibaculum arenosum</name>
    <dbReference type="NCBI Taxonomy" id="3032591"/>
    <lineage>
        <taxon>Bacteria</taxon>
        <taxon>Pseudomonadati</taxon>
        <taxon>Pseudomonadota</taxon>
        <taxon>Alphaproteobacteria</taxon>
        <taxon>Rhodospirillales</taxon>
        <taxon>Rhodovibrionaceae</taxon>
        <taxon>Aquibaculum</taxon>
    </lineage>
</organism>
<dbReference type="EMBL" id="JARHUD010000006">
    <property type="protein sequence ID" value="MDF2096453.1"/>
    <property type="molecule type" value="Genomic_DNA"/>
</dbReference>
<dbReference type="InterPro" id="IPR055066">
    <property type="entry name" value="AASDHPPT_N"/>
</dbReference>
<sequence length="240" mass="27382">MQGAVLEDVEAEVWVLPTGRLAFDREMAMAGLLSAEEQARAARFAFERDRRDYRFAHGLLRLLLSAAAPRDPRDWRFRPGPGGKPELQPGQADRLYFNISHTRGCVACLVGRRPAIGVDVESRDRRTAAEVGRRLFAPSEVAQLEHPVESERWDRFFRIWTLKEAYLKGSGIGLRMPLDSFAFDLDPFRLTFTPAVDDDPSTWHFEQRQLPEGFIVAVSQREPAGPPSLRWRLLQDLPDR</sequence>
<feature type="domain" description="4'-phosphopantetheinyl transferase" evidence="3">
    <location>
        <begin position="115"/>
        <end position="218"/>
    </location>
</feature>
<accession>A0ABT5YNQ2</accession>
<dbReference type="PANTHER" id="PTHR12215:SF10">
    <property type="entry name" value="L-AMINOADIPATE-SEMIALDEHYDE DEHYDROGENASE-PHOSPHOPANTETHEINYL TRANSFERASE"/>
    <property type="match status" value="1"/>
</dbReference>
<proteinExistence type="inferred from homology"/>
<feature type="domain" description="4'-phosphopantetheinyl transferase N-terminal" evidence="4">
    <location>
        <begin position="29"/>
        <end position="104"/>
    </location>
</feature>
<dbReference type="GO" id="GO:0016740">
    <property type="term" value="F:transferase activity"/>
    <property type="evidence" value="ECO:0007669"/>
    <property type="project" value="UniProtKB-KW"/>
</dbReference>
<evidence type="ECO:0000256" key="1">
    <source>
        <dbReference type="ARBA" id="ARBA00010990"/>
    </source>
</evidence>
<dbReference type="Proteomes" id="UP001215503">
    <property type="component" value="Unassembled WGS sequence"/>
</dbReference>
<comment type="caution">
    <text evidence="5">The sequence shown here is derived from an EMBL/GenBank/DDBJ whole genome shotgun (WGS) entry which is preliminary data.</text>
</comment>
<dbReference type="PANTHER" id="PTHR12215">
    <property type="entry name" value="PHOSPHOPANTETHEINE TRANSFERASE"/>
    <property type="match status" value="1"/>
</dbReference>
<dbReference type="Pfam" id="PF22624">
    <property type="entry name" value="AASDHPPT_N"/>
    <property type="match status" value="1"/>
</dbReference>
<name>A0ABT5YNQ2_9PROT</name>